<keyword evidence="2" id="KW-1185">Reference proteome</keyword>
<protein>
    <submittedName>
        <fullName evidence="1">DUF5998 family protein</fullName>
    </submittedName>
</protein>
<gene>
    <name evidence="1" type="ORF">ACFFFR_00520</name>
</gene>
<accession>A0ABV6P6V7</accession>
<proteinExistence type="predicted"/>
<dbReference type="Pfam" id="PF19461">
    <property type="entry name" value="DUF5998"/>
    <property type="match status" value="1"/>
</dbReference>
<sequence length="194" mass="21398">MTDSTQPRTRLMDAVERAGFYPDLVNQTLQQALGDVEPLEFLVNVDMHFDMEQMHRHITVLMVTDAWFVVAHLDGSADEDSDEASARIATEVVPLKRVRSVVLSTSHAKPEHGFHPDHVQEVELAVAWGQNMRIDVGPASCGDPNCDIEHGLTGNQFPEDLLIRVAEKASGAMAVQKALSFGQTLRTAWLKANA</sequence>
<dbReference type="Proteomes" id="UP001589862">
    <property type="component" value="Unassembled WGS sequence"/>
</dbReference>
<reference evidence="1 2" key="1">
    <citation type="submission" date="2024-09" db="EMBL/GenBank/DDBJ databases">
        <authorList>
            <person name="Sun Q."/>
            <person name="Mori K."/>
        </authorList>
    </citation>
    <scope>NUCLEOTIDE SEQUENCE [LARGE SCALE GENOMIC DNA]</scope>
    <source>
        <strain evidence="1 2">NCAIM B.02604</strain>
    </source>
</reference>
<comment type="caution">
    <text evidence="1">The sequence shown here is derived from an EMBL/GenBank/DDBJ whole genome shotgun (WGS) entry which is preliminary data.</text>
</comment>
<name>A0ABV6P6V7_9MICC</name>
<evidence type="ECO:0000313" key="1">
    <source>
        <dbReference type="EMBL" id="MFC0580875.1"/>
    </source>
</evidence>
<dbReference type="InterPro" id="IPR046040">
    <property type="entry name" value="DUF5998"/>
</dbReference>
<dbReference type="EMBL" id="JBHLUB010000001">
    <property type="protein sequence ID" value="MFC0580875.1"/>
    <property type="molecule type" value="Genomic_DNA"/>
</dbReference>
<evidence type="ECO:0000313" key="2">
    <source>
        <dbReference type="Proteomes" id="UP001589862"/>
    </source>
</evidence>
<dbReference type="RefSeq" id="WP_377457260.1">
    <property type="nucleotide sequence ID" value="NZ_JBHLUB010000001.1"/>
</dbReference>
<organism evidence="1 2">
    <name type="scientific">Micrococcoides hystricis</name>
    <dbReference type="NCBI Taxonomy" id="1572761"/>
    <lineage>
        <taxon>Bacteria</taxon>
        <taxon>Bacillati</taxon>
        <taxon>Actinomycetota</taxon>
        <taxon>Actinomycetes</taxon>
        <taxon>Micrococcales</taxon>
        <taxon>Micrococcaceae</taxon>
        <taxon>Micrococcoides</taxon>
    </lineage>
</organism>